<feature type="compositionally biased region" description="Polar residues" evidence="1">
    <location>
        <begin position="26"/>
        <end position="42"/>
    </location>
</feature>
<feature type="region of interest" description="Disordered" evidence="1">
    <location>
        <begin position="67"/>
        <end position="93"/>
    </location>
</feature>
<feature type="signal peptide" evidence="2">
    <location>
        <begin position="1"/>
        <end position="22"/>
    </location>
</feature>
<evidence type="ECO:0000313" key="3">
    <source>
        <dbReference type="EMBL" id="KAJ6215288.1"/>
    </source>
</evidence>
<accession>A0A9Q0RH45</accession>
<dbReference type="Proteomes" id="UP001142055">
    <property type="component" value="Unassembled WGS sequence"/>
</dbReference>
<gene>
    <name evidence="3" type="ORF">RDWZM_010650</name>
</gene>
<sequence>MRFVFYSCAIFVGLIGFGYCLASSKQPTVSNDSNRLRAQSRSDLTKRQSDKHKADMQTVMQQHLIGPSIVHSNNNDKELRDKSGSKEEGGKKGRLQTVGSVLGDIIGVLISEVARFFGSVVSDVAREVTAHGFVSLLKQIADFTGISNGASAASAAATAAVAGTPAHVPAFA</sequence>
<feature type="chain" id="PRO_5040246468" evidence="2">
    <location>
        <begin position="23"/>
        <end position="172"/>
    </location>
</feature>
<feature type="compositionally biased region" description="Basic and acidic residues" evidence="1">
    <location>
        <begin position="74"/>
        <end position="91"/>
    </location>
</feature>
<feature type="compositionally biased region" description="Basic and acidic residues" evidence="1">
    <location>
        <begin position="43"/>
        <end position="53"/>
    </location>
</feature>
<dbReference type="OMA" id="FYSCAIF"/>
<dbReference type="EMBL" id="JAPWDV010000007">
    <property type="protein sequence ID" value="KAJ6215288.1"/>
    <property type="molecule type" value="Genomic_DNA"/>
</dbReference>
<evidence type="ECO:0000256" key="2">
    <source>
        <dbReference type="SAM" id="SignalP"/>
    </source>
</evidence>
<keyword evidence="2" id="KW-0732">Signal</keyword>
<reference evidence="3" key="1">
    <citation type="submission" date="2022-12" db="EMBL/GenBank/DDBJ databases">
        <title>Genome assemblies of Blomia tropicalis.</title>
        <authorList>
            <person name="Cui Y."/>
        </authorList>
    </citation>
    <scope>NUCLEOTIDE SEQUENCE</scope>
    <source>
        <tissue evidence="3">Adult mites</tissue>
    </source>
</reference>
<protein>
    <submittedName>
        <fullName evidence="3">Uncharacterized protein</fullName>
    </submittedName>
</protein>
<evidence type="ECO:0000256" key="1">
    <source>
        <dbReference type="SAM" id="MobiDB-lite"/>
    </source>
</evidence>
<feature type="region of interest" description="Disordered" evidence="1">
    <location>
        <begin position="26"/>
        <end position="53"/>
    </location>
</feature>
<proteinExistence type="predicted"/>
<keyword evidence="4" id="KW-1185">Reference proteome</keyword>
<organism evidence="3 4">
    <name type="scientific">Blomia tropicalis</name>
    <name type="common">Mite</name>
    <dbReference type="NCBI Taxonomy" id="40697"/>
    <lineage>
        <taxon>Eukaryota</taxon>
        <taxon>Metazoa</taxon>
        <taxon>Ecdysozoa</taxon>
        <taxon>Arthropoda</taxon>
        <taxon>Chelicerata</taxon>
        <taxon>Arachnida</taxon>
        <taxon>Acari</taxon>
        <taxon>Acariformes</taxon>
        <taxon>Sarcoptiformes</taxon>
        <taxon>Astigmata</taxon>
        <taxon>Glycyphagoidea</taxon>
        <taxon>Echimyopodidae</taxon>
        <taxon>Blomia</taxon>
    </lineage>
</organism>
<comment type="caution">
    <text evidence="3">The sequence shown here is derived from an EMBL/GenBank/DDBJ whole genome shotgun (WGS) entry which is preliminary data.</text>
</comment>
<evidence type="ECO:0000313" key="4">
    <source>
        <dbReference type="Proteomes" id="UP001142055"/>
    </source>
</evidence>
<name>A0A9Q0RH45_BLOTA</name>
<dbReference type="AlphaFoldDB" id="A0A9Q0RH45"/>